<proteinExistence type="predicted"/>
<gene>
    <name evidence="1" type="ORF">S03H2_40455</name>
</gene>
<protein>
    <submittedName>
        <fullName evidence="1">Uncharacterized protein</fullName>
    </submittedName>
</protein>
<dbReference type="AlphaFoldDB" id="X1HSE2"/>
<sequence length="30" mass="3257">FCIAHDVVSPGIEVADTQLLRATYVPQITV</sequence>
<evidence type="ECO:0000313" key="1">
    <source>
        <dbReference type="EMBL" id="GAH56769.1"/>
    </source>
</evidence>
<organism evidence="1">
    <name type="scientific">marine sediment metagenome</name>
    <dbReference type="NCBI Taxonomy" id="412755"/>
    <lineage>
        <taxon>unclassified sequences</taxon>
        <taxon>metagenomes</taxon>
        <taxon>ecological metagenomes</taxon>
    </lineage>
</organism>
<feature type="non-terminal residue" evidence="1">
    <location>
        <position position="1"/>
    </location>
</feature>
<reference evidence="1" key="1">
    <citation type="journal article" date="2014" name="Front. Microbiol.">
        <title>High frequency of phylogenetically diverse reductive dehalogenase-homologous genes in deep subseafloor sedimentary metagenomes.</title>
        <authorList>
            <person name="Kawai M."/>
            <person name="Futagami T."/>
            <person name="Toyoda A."/>
            <person name="Takaki Y."/>
            <person name="Nishi S."/>
            <person name="Hori S."/>
            <person name="Arai W."/>
            <person name="Tsubouchi T."/>
            <person name="Morono Y."/>
            <person name="Uchiyama I."/>
            <person name="Ito T."/>
            <person name="Fujiyama A."/>
            <person name="Inagaki F."/>
            <person name="Takami H."/>
        </authorList>
    </citation>
    <scope>NUCLEOTIDE SEQUENCE</scope>
    <source>
        <strain evidence="1">Expedition CK06-06</strain>
    </source>
</reference>
<accession>X1HSE2</accession>
<dbReference type="EMBL" id="BARU01025082">
    <property type="protein sequence ID" value="GAH56769.1"/>
    <property type="molecule type" value="Genomic_DNA"/>
</dbReference>
<comment type="caution">
    <text evidence="1">The sequence shown here is derived from an EMBL/GenBank/DDBJ whole genome shotgun (WGS) entry which is preliminary data.</text>
</comment>
<name>X1HSE2_9ZZZZ</name>